<feature type="region of interest" description="Disordered" evidence="1">
    <location>
        <begin position="281"/>
        <end position="332"/>
    </location>
</feature>
<keyword evidence="4" id="KW-1185">Reference proteome</keyword>
<evidence type="ECO:0000259" key="2">
    <source>
        <dbReference type="Pfam" id="PF25534"/>
    </source>
</evidence>
<gene>
    <name evidence="3" type="ORF">IFR04_007899</name>
</gene>
<feature type="compositionally biased region" description="Basic and acidic residues" evidence="1">
    <location>
        <begin position="281"/>
        <end position="290"/>
    </location>
</feature>
<dbReference type="PANTHER" id="PTHR36223">
    <property type="entry name" value="BETA-LACTAMASE-TYPE TRANSPEPTIDASE FOLD DOMAIN CONTAINING PROTEIN"/>
    <property type="match status" value="1"/>
</dbReference>
<protein>
    <recommendedName>
        <fullName evidence="2">DUF7918 domain-containing protein</fullName>
    </recommendedName>
</protein>
<proteinExistence type="predicted"/>
<dbReference type="PANTHER" id="PTHR36223:SF1">
    <property type="entry name" value="TRANSCRIPTION ELONGATION FACTOR EAF N-TERMINAL DOMAIN-CONTAINING PROTEIN"/>
    <property type="match status" value="1"/>
</dbReference>
<dbReference type="EMBL" id="JAFJYH010000116">
    <property type="protein sequence ID" value="KAG4418952.1"/>
    <property type="molecule type" value="Genomic_DNA"/>
</dbReference>
<feature type="domain" description="DUF7918" evidence="2">
    <location>
        <begin position="9"/>
        <end position="243"/>
    </location>
</feature>
<name>A0A8H7TGT7_9HELO</name>
<evidence type="ECO:0000256" key="1">
    <source>
        <dbReference type="SAM" id="MobiDB-lite"/>
    </source>
</evidence>
<dbReference type="Pfam" id="PF25534">
    <property type="entry name" value="DUF7918"/>
    <property type="match status" value="1"/>
</dbReference>
<dbReference type="Proteomes" id="UP000664132">
    <property type="component" value="Unassembled WGS sequence"/>
</dbReference>
<sequence length="332" mass="36178">MAILPAVPGLEVTIQSFNEDLPEYDDDGDFTQSKFAHLPEGKRSQKYVECKTDAEFRIRLVVKHPYKMDCQSLAFKANVDGHGIAQATCTEAWFTRCSGYYMELITARLDRISPTQLSSRTLKFSSIKKVDDPDSHRVKKDAKALAGIGEIVVSVHRAVQRDSNIPAVGNYNLAQHKPPAEVAEKALKGKAISHGVSYGEQQIISRTSKETVDLDGPQNPVGVFVFKYRSREDLQSELIIPRSPSPESVAPSLQARNSNGNNATVSKEARLAHLKKEIAEIKAEGEDNSRGQKRSWAGEASASGSGSGNGSGRPLKTSRAANGNVVIDLTDD</sequence>
<feature type="region of interest" description="Disordered" evidence="1">
    <location>
        <begin position="237"/>
        <end position="266"/>
    </location>
</feature>
<dbReference type="InterPro" id="IPR057678">
    <property type="entry name" value="DUF7918"/>
</dbReference>
<evidence type="ECO:0000313" key="4">
    <source>
        <dbReference type="Proteomes" id="UP000664132"/>
    </source>
</evidence>
<dbReference type="OrthoDB" id="3364132at2759"/>
<comment type="caution">
    <text evidence="3">The sequence shown here is derived from an EMBL/GenBank/DDBJ whole genome shotgun (WGS) entry which is preliminary data.</text>
</comment>
<evidence type="ECO:0000313" key="3">
    <source>
        <dbReference type="EMBL" id="KAG4418952.1"/>
    </source>
</evidence>
<feature type="compositionally biased region" description="Polar residues" evidence="1">
    <location>
        <begin position="254"/>
        <end position="265"/>
    </location>
</feature>
<reference evidence="3" key="1">
    <citation type="submission" date="2021-02" db="EMBL/GenBank/DDBJ databases">
        <title>Genome sequence Cadophora malorum strain M34.</title>
        <authorList>
            <person name="Stefanovic E."/>
            <person name="Vu D."/>
            <person name="Scully C."/>
            <person name="Dijksterhuis J."/>
            <person name="Roader J."/>
            <person name="Houbraken J."/>
        </authorList>
    </citation>
    <scope>NUCLEOTIDE SEQUENCE</scope>
    <source>
        <strain evidence="3">M34</strain>
    </source>
</reference>
<dbReference type="AlphaFoldDB" id="A0A8H7TGT7"/>
<accession>A0A8H7TGT7</accession>
<organism evidence="3 4">
    <name type="scientific">Cadophora malorum</name>
    <dbReference type="NCBI Taxonomy" id="108018"/>
    <lineage>
        <taxon>Eukaryota</taxon>
        <taxon>Fungi</taxon>
        <taxon>Dikarya</taxon>
        <taxon>Ascomycota</taxon>
        <taxon>Pezizomycotina</taxon>
        <taxon>Leotiomycetes</taxon>
        <taxon>Helotiales</taxon>
        <taxon>Ploettnerulaceae</taxon>
        <taxon>Cadophora</taxon>
    </lineage>
</organism>
<feature type="compositionally biased region" description="Low complexity" evidence="1">
    <location>
        <begin position="295"/>
        <end position="304"/>
    </location>
</feature>